<gene>
    <name evidence="2" type="ORF">HT134_08850</name>
</gene>
<sequence>MADPADPVPTAGGATFLPGVLLGRDSGQKEQAAVESRRDVLVYTSQPPAGDVEVTGEVVVELHASSGAADCDWTARLVDVHPDGRAYGGWTASCGRATGTARTGRCR</sequence>
<dbReference type="Gene3D" id="2.60.120.260">
    <property type="entry name" value="Galactose-binding domain-like"/>
    <property type="match status" value="1"/>
</dbReference>
<name>A0A7Y6IM04_9ACTN</name>
<dbReference type="EMBL" id="JABWGO010000001">
    <property type="protein sequence ID" value="NUW40240.1"/>
    <property type="molecule type" value="Genomic_DNA"/>
</dbReference>
<evidence type="ECO:0000313" key="3">
    <source>
        <dbReference type="Proteomes" id="UP000546126"/>
    </source>
</evidence>
<keyword evidence="3" id="KW-1185">Reference proteome</keyword>
<dbReference type="GO" id="GO:0008239">
    <property type="term" value="F:dipeptidyl-peptidase activity"/>
    <property type="evidence" value="ECO:0007669"/>
    <property type="project" value="InterPro"/>
</dbReference>
<feature type="domain" description="Xaa-Pro dipeptidyl-peptidase C-terminal" evidence="1">
    <location>
        <begin position="33"/>
        <end position="86"/>
    </location>
</feature>
<reference evidence="2 3" key="1">
    <citation type="submission" date="2020-06" db="EMBL/GenBank/DDBJ databases">
        <authorList>
            <person name="Chanama M."/>
        </authorList>
    </citation>
    <scope>NUCLEOTIDE SEQUENCE [LARGE SCALE GENOMIC DNA]</scope>
    <source>
        <strain evidence="2 3">TBRC6557</strain>
    </source>
</reference>
<dbReference type="SUPFAM" id="SSF49785">
    <property type="entry name" value="Galactose-binding domain-like"/>
    <property type="match status" value="1"/>
</dbReference>
<evidence type="ECO:0000259" key="1">
    <source>
        <dbReference type="Pfam" id="PF08530"/>
    </source>
</evidence>
<dbReference type="AlphaFoldDB" id="A0A7Y6IM04"/>
<proteinExistence type="predicted"/>
<organism evidence="2 3">
    <name type="scientific">Nonomuraea rhodomycinica</name>
    <dbReference type="NCBI Taxonomy" id="1712872"/>
    <lineage>
        <taxon>Bacteria</taxon>
        <taxon>Bacillati</taxon>
        <taxon>Actinomycetota</taxon>
        <taxon>Actinomycetes</taxon>
        <taxon>Streptosporangiales</taxon>
        <taxon>Streptosporangiaceae</taxon>
        <taxon>Nonomuraea</taxon>
    </lineage>
</organism>
<dbReference type="InterPro" id="IPR013736">
    <property type="entry name" value="Xaa-Pro_dipept_C"/>
</dbReference>
<dbReference type="Proteomes" id="UP000546126">
    <property type="component" value="Unassembled WGS sequence"/>
</dbReference>
<dbReference type="RefSeq" id="WP_175599651.1">
    <property type="nucleotide sequence ID" value="NZ_JABWGO010000001.1"/>
</dbReference>
<evidence type="ECO:0000313" key="2">
    <source>
        <dbReference type="EMBL" id="NUW40240.1"/>
    </source>
</evidence>
<comment type="caution">
    <text evidence="2">The sequence shown here is derived from an EMBL/GenBank/DDBJ whole genome shotgun (WGS) entry which is preliminary data.</text>
</comment>
<accession>A0A7Y6IM04</accession>
<dbReference type="InterPro" id="IPR008979">
    <property type="entry name" value="Galactose-bd-like_sf"/>
</dbReference>
<dbReference type="Pfam" id="PF08530">
    <property type="entry name" value="PepX_C"/>
    <property type="match status" value="1"/>
</dbReference>
<protein>
    <recommendedName>
        <fullName evidence="1">Xaa-Pro dipeptidyl-peptidase C-terminal domain-containing protein</fullName>
    </recommendedName>
</protein>